<feature type="region of interest" description="Disordered" evidence="9">
    <location>
        <begin position="410"/>
        <end position="433"/>
    </location>
</feature>
<evidence type="ECO:0000256" key="6">
    <source>
        <dbReference type="ARBA" id="ARBA00022989"/>
    </source>
</evidence>
<evidence type="ECO:0000259" key="12">
    <source>
        <dbReference type="PROSITE" id="PS50089"/>
    </source>
</evidence>
<keyword evidence="11" id="KW-0732">Signal</keyword>
<evidence type="ECO:0000256" key="10">
    <source>
        <dbReference type="SAM" id="Phobius"/>
    </source>
</evidence>
<evidence type="ECO:0000256" key="9">
    <source>
        <dbReference type="SAM" id="MobiDB-lite"/>
    </source>
</evidence>
<feature type="transmembrane region" description="Helical" evidence="10">
    <location>
        <begin position="225"/>
        <end position="248"/>
    </location>
</feature>
<gene>
    <name evidence="13" type="ORF">NQ315_007554</name>
</gene>
<dbReference type="GO" id="GO:0016020">
    <property type="term" value="C:membrane"/>
    <property type="evidence" value="ECO:0007669"/>
    <property type="project" value="UniProtKB-SubCell"/>
</dbReference>
<keyword evidence="4 8" id="KW-0863">Zinc-finger</keyword>
<feature type="region of interest" description="Disordered" evidence="9">
    <location>
        <begin position="370"/>
        <end position="390"/>
    </location>
</feature>
<dbReference type="SMART" id="SM00184">
    <property type="entry name" value="RING"/>
    <property type="match status" value="1"/>
</dbReference>
<dbReference type="PANTHER" id="PTHR46539">
    <property type="entry name" value="E3 UBIQUITIN-PROTEIN LIGASE ATL42"/>
    <property type="match status" value="1"/>
</dbReference>
<dbReference type="AlphaFoldDB" id="A0AAV8W7N7"/>
<keyword evidence="3" id="KW-0479">Metal-binding</keyword>
<dbReference type="Gene3D" id="3.30.40.10">
    <property type="entry name" value="Zinc/RING finger domain, C3HC4 (zinc finger)"/>
    <property type="match status" value="1"/>
</dbReference>
<dbReference type="SUPFAM" id="SSF57850">
    <property type="entry name" value="RING/U-box"/>
    <property type="match status" value="1"/>
</dbReference>
<evidence type="ECO:0000256" key="4">
    <source>
        <dbReference type="ARBA" id="ARBA00022771"/>
    </source>
</evidence>
<evidence type="ECO:0000256" key="3">
    <source>
        <dbReference type="ARBA" id="ARBA00022723"/>
    </source>
</evidence>
<keyword evidence="14" id="KW-1185">Reference proteome</keyword>
<protein>
    <recommendedName>
        <fullName evidence="12">RING-type domain-containing protein</fullName>
    </recommendedName>
</protein>
<comment type="caution">
    <text evidence="13">The sequence shown here is derived from an EMBL/GenBank/DDBJ whole genome shotgun (WGS) entry which is preliminary data.</text>
</comment>
<dbReference type="PANTHER" id="PTHR46539:SF23">
    <property type="entry name" value="RING-TYPE DOMAIN-CONTAINING PROTEIN"/>
    <property type="match status" value="1"/>
</dbReference>
<dbReference type="EMBL" id="JANEYG010000006">
    <property type="protein sequence ID" value="KAJ8922524.1"/>
    <property type="molecule type" value="Genomic_DNA"/>
</dbReference>
<dbReference type="InterPro" id="IPR046450">
    <property type="entry name" value="PA_dom_sf"/>
</dbReference>
<keyword evidence="7 10" id="KW-0472">Membrane</keyword>
<feature type="domain" description="RING-type" evidence="12">
    <location>
        <begin position="294"/>
        <end position="335"/>
    </location>
</feature>
<evidence type="ECO:0000313" key="13">
    <source>
        <dbReference type="EMBL" id="KAJ8922524.1"/>
    </source>
</evidence>
<evidence type="ECO:0000256" key="5">
    <source>
        <dbReference type="ARBA" id="ARBA00022833"/>
    </source>
</evidence>
<comment type="subcellular location">
    <subcellularLocation>
        <location evidence="1">Membrane</location>
        <topology evidence="1">Single-pass membrane protein</topology>
    </subcellularLocation>
</comment>
<dbReference type="Gene3D" id="3.50.30.30">
    <property type="match status" value="1"/>
</dbReference>
<keyword evidence="5" id="KW-0862">Zinc</keyword>
<accession>A0AAV8W7N7</accession>
<dbReference type="Proteomes" id="UP001159042">
    <property type="component" value="Unassembled WGS sequence"/>
</dbReference>
<evidence type="ECO:0000256" key="11">
    <source>
        <dbReference type="SAM" id="SignalP"/>
    </source>
</evidence>
<proteinExistence type="predicted"/>
<dbReference type="GO" id="GO:0008270">
    <property type="term" value="F:zinc ion binding"/>
    <property type="evidence" value="ECO:0007669"/>
    <property type="project" value="UniProtKB-KW"/>
</dbReference>
<reference evidence="13 14" key="1">
    <citation type="journal article" date="2023" name="Insect Mol. Biol.">
        <title>Genome sequencing provides insights into the evolution of gene families encoding plant cell wall-degrading enzymes in longhorned beetles.</title>
        <authorList>
            <person name="Shin N.R."/>
            <person name="Okamura Y."/>
            <person name="Kirsch R."/>
            <person name="Pauchet Y."/>
        </authorList>
    </citation>
    <scope>NUCLEOTIDE SEQUENCE [LARGE SCALE GENOMIC DNA]</scope>
    <source>
        <strain evidence="13">EAD_L_NR</strain>
    </source>
</reference>
<dbReference type="SUPFAM" id="SSF52025">
    <property type="entry name" value="PA domain"/>
    <property type="match status" value="1"/>
</dbReference>
<dbReference type="FunFam" id="3.30.40.10:FF:000009">
    <property type="entry name" value="E3 ubiquitin-protein ligase RNF130"/>
    <property type="match status" value="1"/>
</dbReference>
<dbReference type="InterPro" id="IPR003137">
    <property type="entry name" value="PA_domain"/>
</dbReference>
<dbReference type="PROSITE" id="PS50089">
    <property type="entry name" value="ZF_RING_2"/>
    <property type="match status" value="1"/>
</dbReference>
<keyword evidence="2 10" id="KW-0812">Transmembrane</keyword>
<evidence type="ECO:0000256" key="2">
    <source>
        <dbReference type="ARBA" id="ARBA00022692"/>
    </source>
</evidence>
<feature type="compositionally biased region" description="Polar residues" evidence="9">
    <location>
        <begin position="464"/>
        <end position="495"/>
    </location>
</feature>
<dbReference type="Pfam" id="PF13639">
    <property type="entry name" value="zf-RING_2"/>
    <property type="match status" value="1"/>
</dbReference>
<dbReference type="CDD" id="cd16668">
    <property type="entry name" value="RING-H2_RNF130-like"/>
    <property type="match status" value="1"/>
</dbReference>
<evidence type="ECO:0000256" key="7">
    <source>
        <dbReference type="ARBA" id="ARBA00023136"/>
    </source>
</evidence>
<evidence type="ECO:0000256" key="8">
    <source>
        <dbReference type="PROSITE-ProRule" id="PRU00175"/>
    </source>
</evidence>
<dbReference type="InterPro" id="IPR013083">
    <property type="entry name" value="Znf_RING/FYVE/PHD"/>
</dbReference>
<evidence type="ECO:0000313" key="14">
    <source>
        <dbReference type="Proteomes" id="UP001159042"/>
    </source>
</evidence>
<dbReference type="Pfam" id="PF02225">
    <property type="entry name" value="PA"/>
    <property type="match status" value="1"/>
</dbReference>
<feature type="signal peptide" evidence="11">
    <location>
        <begin position="1"/>
        <end position="32"/>
    </location>
</feature>
<keyword evidence="6 10" id="KW-1133">Transmembrane helix</keyword>
<evidence type="ECO:0000256" key="1">
    <source>
        <dbReference type="ARBA" id="ARBA00004167"/>
    </source>
</evidence>
<organism evidence="13 14">
    <name type="scientific">Exocentrus adspersus</name>
    <dbReference type="NCBI Taxonomy" id="1586481"/>
    <lineage>
        <taxon>Eukaryota</taxon>
        <taxon>Metazoa</taxon>
        <taxon>Ecdysozoa</taxon>
        <taxon>Arthropoda</taxon>
        <taxon>Hexapoda</taxon>
        <taxon>Insecta</taxon>
        <taxon>Pterygota</taxon>
        <taxon>Neoptera</taxon>
        <taxon>Endopterygota</taxon>
        <taxon>Coleoptera</taxon>
        <taxon>Polyphaga</taxon>
        <taxon>Cucujiformia</taxon>
        <taxon>Chrysomeloidea</taxon>
        <taxon>Cerambycidae</taxon>
        <taxon>Lamiinae</taxon>
        <taxon>Acanthocinini</taxon>
        <taxon>Exocentrus</taxon>
    </lineage>
</organism>
<sequence length="495" mass="55036">MLCSESLRSALANIPKWTMIILFSHVLGCGSANPVPEDWVSGSPFSHFTADDSRADVFTSANLNVTFLTEDGWKWDKTDVGRYGGGYVGSAFGELVHVTSRFRPDDHTGCQLPLGSSRSDGSLPPPGTPWIALIKRGRCNFENKVENAFRSNAAGVLVYNDRDSASLDKMKLSSDSRRNISAVFIYKWKGEELASKLENDSKVYVHITVAGQTSSRTANINRTSVLFVSITFIVLMIISLTWLVFYYVQRFRYIRTKDKMSRRLGNAAKKALSKIPTKNLKSEDKEVQGDCECCAICIEPYKLSETLRLLPCGHEFHKSCIDPWLLEHRTCPMCKMDILKHYGLVISCKRTLTLVEFTGSQESILQIDSDVGGQDSLDSQDSPRHLGGISPLPEIRAVIITDQQRQRFFENSGDDDSRASTPDEMTPSLPQRGQFPVRQELCVSCIAAKAAAVISQMNNDKEMPSTSSESDIQQVLSINADSDNKVQNSTTKRST</sequence>
<feature type="chain" id="PRO_5043339411" description="RING-type domain-containing protein" evidence="11">
    <location>
        <begin position="33"/>
        <end position="495"/>
    </location>
</feature>
<feature type="region of interest" description="Disordered" evidence="9">
    <location>
        <begin position="458"/>
        <end position="495"/>
    </location>
</feature>
<name>A0AAV8W7N7_9CUCU</name>
<dbReference type="InterPro" id="IPR001841">
    <property type="entry name" value="Znf_RING"/>
</dbReference>